<dbReference type="PANTHER" id="PTHR33050:SF7">
    <property type="entry name" value="RIBONUCLEASE H"/>
    <property type="match status" value="1"/>
</dbReference>
<dbReference type="AlphaFoldDB" id="A0AAD9L049"/>
<keyword evidence="2" id="KW-1185">Reference proteome</keyword>
<sequence>MVEVSTQCSEGSPSYPDIPDTRLFTDASNIGWGAHWNALTVSGVWTTTEKTLHINVLELEAIHRAMLHWLRKLMGLTVLVASDNSIMSYINKQGGTRSIQLCRRTMKLLLMCQANQIMLRARHRLNVRCRHCVTPIPDVRYRMVSTSICLPSTDTGIPLLDVFATRWNHKLPLFVSPVPDPSAMAVDALSMSWKALWAYAYPPPALLPRVLEKAQQDQCELILIAPHWPQAIRFPLLLGMLVQSPLRIPNIPRLLSQP</sequence>
<evidence type="ECO:0000313" key="1">
    <source>
        <dbReference type="EMBL" id="KAK2180888.1"/>
    </source>
</evidence>
<evidence type="ECO:0000313" key="2">
    <source>
        <dbReference type="Proteomes" id="UP001209878"/>
    </source>
</evidence>
<dbReference type="EMBL" id="JAODUO010000421">
    <property type="protein sequence ID" value="KAK2180888.1"/>
    <property type="molecule type" value="Genomic_DNA"/>
</dbReference>
<dbReference type="Proteomes" id="UP001209878">
    <property type="component" value="Unassembled WGS sequence"/>
</dbReference>
<organism evidence="1 2">
    <name type="scientific">Ridgeia piscesae</name>
    <name type="common">Tubeworm</name>
    <dbReference type="NCBI Taxonomy" id="27915"/>
    <lineage>
        <taxon>Eukaryota</taxon>
        <taxon>Metazoa</taxon>
        <taxon>Spiralia</taxon>
        <taxon>Lophotrochozoa</taxon>
        <taxon>Annelida</taxon>
        <taxon>Polychaeta</taxon>
        <taxon>Sedentaria</taxon>
        <taxon>Canalipalpata</taxon>
        <taxon>Sabellida</taxon>
        <taxon>Siboglinidae</taxon>
        <taxon>Ridgeia</taxon>
    </lineage>
</organism>
<gene>
    <name evidence="1" type="ORF">NP493_422g02003</name>
</gene>
<name>A0AAD9L049_RIDPI</name>
<dbReference type="InterPro" id="IPR052055">
    <property type="entry name" value="Hepadnavirus_pol/RT"/>
</dbReference>
<comment type="caution">
    <text evidence="1">The sequence shown here is derived from an EMBL/GenBank/DDBJ whole genome shotgun (WGS) entry which is preliminary data.</text>
</comment>
<dbReference type="InterPro" id="IPR043502">
    <property type="entry name" value="DNA/RNA_pol_sf"/>
</dbReference>
<evidence type="ECO:0008006" key="3">
    <source>
        <dbReference type="Google" id="ProtNLM"/>
    </source>
</evidence>
<dbReference type="CDD" id="cd09275">
    <property type="entry name" value="RNase_HI_RT_DIRS1"/>
    <property type="match status" value="1"/>
</dbReference>
<proteinExistence type="predicted"/>
<reference evidence="1" key="1">
    <citation type="journal article" date="2023" name="Mol. Biol. Evol.">
        <title>Third-Generation Sequencing Reveals the Adaptive Role of the Epigenome in Three Deep-Sea Polychaetes.</title>
        <authorList>
            <person name="Perez M."/>
            <person name="Aroh O."/>
            <person name="Sun Y."/>
            <person name="Lan Y."/>
            <person name="Juniper S.K."/>
            <person name="Young C.R."/>
            <person name="Angers B."/>
            <person name="Qian P.Y."/>
        </authorList>
    </citation>
    <scope>NUCLEOTIDE SEQUENCE</scope>
    <source>
        <strain evidence="1">R07B-5</strain>
    </source>
</reference>
<dbReference type="SUPFAM" id="SSF56672">
    <property type="entry name" value="DNA/RNA polymerases"/>
    <property type="match status" value="1"/>
</dbReference>
<dbReference type="PANTHER" id="PTHR33050">
    <property type="entry name" value="REVERSE TRANSCRIPTASE DOMAIN-CONTAINING PROTEIN"/>
    <property type="match status" value="1"/>
</dbReference>
<protein>
    <recommendedName>
        <fullName evidence="3">RNase H type-1 domain-containing protein</fullName>
    </recommendedName>
</protein>
<accession>A0AAD9L049</accession>